<dbReference type="Proteomes" id="UP000595437">
    <property type="component" value="Chromosome 18"/>
</dbReference>
<reference evidence="2" key="1">
    <citation type="submission" date="2021-01" db="EMBL/GenBank/DDBJ databases">
        <title>Caligus Genome Assembly.</title>
        <authorList>
            <person name="Gallardo-Escarate C."/>
        </authorList>
    </citation>
    <scope>NUCLEOTIDE SEQUENCE [LARGE SCALE GENOMIC DNA]</scope>
</reference>
<evidence type="ECO:0000313" key="1">
    <source>
        <dbReference type="EMBL" id="QQP35519.1"/>
    </source>
</evidence>
<name>A0A7T8GPI9_CALRO</name>
<organism evidence="1 2">
    <name type="scientific">Caligus rogercresseyi</name>
    <name type="common">Sea louse</name>
    <dbReference type="NCBI Taxonomy" id="217165"/>
    <lineage>
        <taxon>Eukaryota</taxon>
        <taxon>Metazoa</taxon>
        <taxon>Ecdysozoa</taxon>
        <taxon>Arthropoda</taxon>
        <taxon>Crustacea</taxon>
        <taxon>Multicrustacea</taxon>
        <taxon>Hexanauplia</taxon>
        <taxon>Copepoda</taxon>
        <taxon>Siphonostomatoida</taxon>
        <taxon>Caligidae</taxon>
        <taxon>Caligus</taxon>
    </lineage>
</organism>
<keyword evidence="2" id="KW-1185">Reference proteome</keyword>
<evidence type="ECO:0000313" key="2">
    <source>
        <dbReference type="Proteomes" id="UP000595437"/>
    </source>
</evidence>
<dbReference type="AlphaFoldDB" id="A0A7T8GPI9"/>
<protein>
    <submittedName>
        <fullName evidence="1">Uncharacterized protein</fullName>
    </submittedName>
</protein>
<accession>A0A7T8GPI9</accession>
<dbReference type="EMBL" id="CP045907">
    <property type="protein sequence ID" value="QQP35519.1"/>
    <property type="molecule type" value="Genomic_DNA"/>
</dbReference>
<gene>
    <name evidence="1" type="ORF">FKW44_023767</name>
</gene>
<dbReference type="OrthoDB" id="6421972at2759"/>
<proteinExistence type="predicted"/>
<sequence length="76" mass="8623">MTNHKSVLKPRDIKFKRINKSKSKSLEELRGKLRSQILERASMEKEGETASAQLPMREKGIRGIFKQSLSLDHGGS</sequence>